<evidence type="ECO:0000313" key="2">
    <source>
        <dbReference type="Proteomes" id="UP001501570"/>
    </source>
</evidence>
<evidence type="ECO:0000313" key="1">
    <source>
        <dbReference type="EMBL" id="GAA5179237.1"/>
    </source>
</evidence>
<proteinExistence type="predicted"/>
<keyword evidence="2" id="KW-1185">Reference proteome</keyword>
<dbReference type="Proteomes" id="UP001501570">
    <property type="component" value="Unassembled WGS sequence"/>
</dbReference>
<dbReference type="EMBL" id="BAABJQ010000002">
    <property type="protein sequence ID" value="GAA5179237.1"/>
    <property type="molecule type" value="Genomic_DNA"/>
</dbReference>
<gene>
    <name evidence="1" type="ORF">GCM10023322_08610</name>
</gene>
<organism evidence="1 2">
    <name type="scientific">Rugosimonospora acidiphila</name>
    <dbReference type="NCBI Taxonomy" id="556531"/>
    <lineage>
        <taxon>Bacteria</taxon>
        <taxon>Bacillati</taxon>
        <taxon>Actinomycetota</taxon>
        <taxon>Actinomycetes</taxon>
        <taxon>Micromonosporales</taxon>
        <taxon>Micromonosporaceae</taxon>
        <taxon>Rugosimonospora</taxon>
    </lineage>
</organism>
<protein>
    <submittedName>
        <fullName evidence="1">Uncharacterized protein</fullName>
    </submittedName>
</protein>
<accession>A0ABP9RL53</accession>
<name>A0ABP9RL53_9ACTN</name>
<reference evidence="2" key="1">
    <citation type="journal article" date="2019" name="Int. J. Syst. Evol. Microbiol.">
        <title>The Global Catalogue of Microorganisms (GCM) 10K type strain sequencing project: providing services to taxonomists for standard genome sequencing and annotation.</title>
        <authorList>
            <consortium name="The Broad Institute Genomics Platform"/>
            <consortium name="The Broad Institute Genome Sequencing Center for Infectious Disease"/>
            <person name="Wu L."/>
            <person name="Ma J."/>
        </authorList>
    </citation>
    <scope>NUCLEOTIDE SEQUENCE [LARGE SCALE GENOMIC DNA]</scope>
    <source>
        <strain evidence="2">JCM 18304</strain>
    </source>
</reference>
<sequence>MKHVRLHDGRADKNLTFVGLGVGQANTTPDVQCGREGDQIDVRVASMVIDAQQRRSWTPS</sequence>
<comment type="caution">
    <text evidence="1">The sequence shown here is derived from an EMBL/GenBank/DDBJ whole genome shotgun (WGS) entry which is preliminary data.</text>
</comment>